<dbReference type="Pfam" id="PF17390">
    <property type="entry name" value="Bac_rhamnosid_C"/>
    <property type="match status" value="1"/>
</dbReference>
<dbReference type="InterPro" id="IPR035398">
    <property type="entry name" value="Bac_rhamnosid_C"/>
</dbReference>
<dbReference type="SUPFAM" id="SSF48208">
    <property type="entry name" value="Six-hairpin glycosidases"/>
    <property type="match status" value="1"/>
</dbReference>
<evidence type="ECO:0000313" key="2">
    <source>
        <dbReference type="EMBL" id="MBA0089203.1"/>
    </source>
</evidence>
<dbReference type="InterPro" id="IPR008928">
    <property type="entry name" value="6-hairpin_glycosidase_sf"/>
</dbReference>
<proteinExistence type="predicted"/>
<accession>A0A7V8T0I5</accession>
<sequence length="86" mass="9169">MLRLVAGIRPAAPQFSEIVIEPHLGHLQNVTATMPHPKGRIDVSYTAQSGGGTSAKIAVPEGVPARLIWKGRTYSLRSGAQTLQLP</sequence>
<organism evidence="2 3">
    <name type="scientific">Candidatus Acidiferrum panamense</name>
    <dbReference type="NCBI Taxonomy" id="2741543"/>
    <lineage>
        <taxon>Bacteria</taxon>
        <taxon>Pseudomonadati</taxon>
        <taxon>Acidobacteriota</taxon>
        <taxon>Terriglobia</taxon>
        <taxon>Candidatus Acidiferrales</taxon>
        <taxon>Candidatus Acidiferrum</taxon>
    </lineage>
</organism>
<evidence type="ECO:0000313" key="3">
    <source>
        <dbReference type="Proteomes" id="UP000567293"/>
    </source>
</evidence>
<dbReference type="GO" id="GO:0005975">
    <property type="term" value="P:carbohydrate metabolic process"/>
    <property type="evidence" value="ECO:0007669"/>
    <property type="project" value="InterPro"/>
</dbReference>
<reference evidence="2" key="1">
    <citation type="submission" date="2020-06" db="EMBL/GenBank/DDBJ databases">
        <title>Legume-microbial interactions unlock mineral nutrients during tropical forest succession.</title>
        <authorList>
            <person name="Epihov D.Z."/>
        </authorList>
    </citation>
    <scope>NUCLEOTIDE SEQUENCE [LARGE SCALE GENOMIC DNA]</scope>
    <source>
        <strain evidence="2">Pan2503</strain>
    </source>
</reference>
<comment type="caution">
    <text evidence="2">The sequence shown here is derived from an EMBL/GenBank/DDBJ whole genome shotgun (WGS) entry which is preliminary data.</text>
</comment>
<feature type="domain" description="Alpha-L-rhamnosidase C-terminal" evidence="1">
    <location>
        <begin position="7"/>
        <end position="78"/>
    </location>
</feature>
<evidence type="ECO:0000259" key="1">
    <source>
        <dbReference type="Pfam" id="PF17390"/>
    </source>
</evidence>
<name>A0A7V8T0I5_9BACT</name>
<dbReference type="Proteomes" id="UP000567293">
    <property type="component" value="Unassembled WGS sequence"/>
</dbReference>
<protein>
    <recommendedName>
        <fullName evidence="1">Alpha-L-rhamnosidase C-terminal domain-containing protein</fullName>
    </recommendedName>
</protein>
<gene>
    <name evidence="2" type="ORF">HRJ53_29785</name>
</gene>
<dbReference type="AlphaFoldDB" id="A0A7V8T0I5"/>
<keyword evidence="3" id="KW-1185">Reference proteome</keyword>
<dbReference type="EMBL" id="JACDQQ010002875">
    <property type="protein sequence ID" value="MBA0089203.1"/>
    <property type="molecule type" value="Genomic_DNA"/>
</dbReference>
<dbReference type="Gene3D" id="2.60.420.10">
    <property type="entry name" value="Maltose phosphorylase, domain 3"/>
    <property type="match status" value="1"/>
</dbReference>